<keyword evidence="3" id="KW-1185">Reference proteome</keyword>
<feature type="transmembrane region" description="Helical" evidence="1">
    <location>
        <begin position="39"/>
        <end position="59"/>
    </location>
</feature>
<protein>
    <submittedName>
        <fullName evidence="2">Uncharacterized protein</fullName>
    </submittedName>
</protein>
<evidence type="ECO:0000313" key="2">
    <source>
        <dbReference type="EMBL" id="SDY10384.1"/>
    </source>
</evidence>
<organism evidence="2 3">
    <name type="scientific">Micromonospora pattaloongensis</name>
    <dbReference type="NCBI Taxonomy" id="405436"/>
    <lineage>
        <taxon>Bacteria</taxon>
        <taxon>Bacillati</taxon>
        <taxon>Actinomycetota</taxon>
        <taxon>Actinomycetes</taxon>
        <taxon>Micromonosporales</taxon>
        <taxon>Micromonosporaceae</taxon>
        <taxon>Micromonospora</taxon>
    </lineage>
</organism>
<gene>
    <name evidence="2" type="ORF">SAMN05444365_101680</name>
</gene>
<sequence length="327" mass="33856">MDDTEDLLRATLHDRSAQIVAAPLLDPVRRRADRQRRRGHVVATGLAAAAVLLGGPALLTVVTPDAVPDIAAVPADPPDPRTPVRLGPAASPLPTFPFAPRVRPDGYGRPVAQIAAGEVILRYSGAAGRWLTVTAGTVEPPVLDPGPVASVRVHGRQAALRAASGASPASSVRWRESSGLWVEVRADAGLKTKELIRYAEGLRPGAVAVAVPCSFARVPLDMPLDVVTPTAMSFRPAALPPSDDFVGKLTVLLSAPGEQPPADARPVTVGGRPGWITTGPDATSLAVDLDDRVLVVQVGAGLRLSDGELVSFAAGISLTRHAEVGVG</sequence>
<proteinExistence type="predicted"/>
<accession>A0A1H3H6J6</accession>
<dbReference type="STRING" id="405436.SAMN05444365_101680"/>
<dbReference type="RefSeq" id="WP_091551186.1">
    <property type="nucleotide sequence ID" value="NZ_FNPH01000001.1"/>
</dbReference>
<keyword evidence="1" id="KW-0472">Membrane</keyword>
<dbReference type="Proteomes" id="UP000242415">
    <property type="component" value="Unassembled WGS sequence"/>
</dbReference>
<keyword evidence="1" id="KW-0812">Transmembrane</keyword>
<name>A0A1H3H6J6_9ACTN</name>
<evidence type="ECO:0000256" key="1">
    <source>
        <dbReference type="SAM" id="Phobius"/>
    </source>
</evidence>
<keyword evidence="1" id="KW-1133">Transmembrane helix</keyword>
<reference evidence="3" key="1">
    <citation type="submission" date="2016-10" db="EMBL/GenBank/DDBJ databases">
        <authorList>
            <person name="Varghese N."/>
            <person name="Submissions S."/>
        </authorList>
    </citation>
    <scope>NUCLEOTIDE SEQUENCE [LARGE SCALE GENOMIC DNA]</scope>
    <source>
        <strain evidence="3">DSM 45245</strain>
    </source>
</reference>
<dbReference type="EMBL" id="FNPH01000001">
    <property type="protein sequence ID" value="SDY10384.1"/>
    <property type="molecule type" value="Genomic_DNA"/>
</dbReference>
<evidence type="ECO:0000313" key="3">
    <source>
        <dbReference type="Proteomes" id="UP000242415"/>
    </source>
</evidence>
<dbReference type="AlphaFoldDB" id="A0A1H3H6J6"/>